<dbReference type="SUPFAM" id="SSF103481">
    <property type="entry name" value="Multidrug resistance efflux transporter EmrE"/>
    <property type="match status" value="1"/>
</dbReference>
<gene>
    <name evidence="10" type="ORF">ACH5RR_012595</name>
</gene>
<dbReference type="Pfam" id="PF00892">
    <property type="entry name" value="EamA"/>
    <property type="match status" value="1"/>
</dbReference>
<evidence type="ECO:0000259" key="9">
    <source>
        <dbReference type="Pfam" id="PF00892"/>
    </source>
</evidence>
<evidence type="ECO:0000256" key="1">
    <source>
        <dbReference type="ARBA" id="ARBA00004141"/>
    </source>
</evidence>
<comment type="caution">
    <text evidence="10">The sequence shown here is derived from an EMBL/GenBank/DDBJ whole genome shotgun (WGS) entry which is preliminary data.</text>
</comment>
<comment type="subcellular location">
    <subcellularLocation>
        <location evidence="1 6">Membrane</location>
        <topology evidence="1 6">Multi-pass membrane protein</topology>
    </subcellularLocation>
</comment>
<reference evidence="10 11" key="1">
    <citation type="submission" date="2024-11" db="EMBL/GenBank/DDBJ databases">
        <title>A near-complete genome assembly of Cinchona calisaya.</title>
        <authorList>
            <person name="Lian D.C."/>
            <person name="Zhao X.W."/>
            <person name="Wei L."/>
        </authorList>
    </citation>
    <scope>NUCLEOTIDE SEQUENCE [LARGE SCALE GENOMIC DNA]</scope>
    <source>
        <tissue evidence="10">Nenye</tissue>
    </source>
</reference>
<accession>A0ABD3A869</accession>
<feature type="region of interest" description="Disordered" evidence="7">
    <location>
        <begin position="151"/>
        <end position="178"/>
    </location>
</feature>
<evidence type="ECO:0000256" key="5">
    <source>
        <dbReference type="ARBA" id="ARBA00023136"/>
    </source>
</evidence>
<feature type="transmembrane region" description="Helical" evidence="6">
    <location>
        <begin position="58"/>
        <end position="79"/>
    </location>
</feature>
<organism evidence="10 11">
    <name type="scientific">Cinchona calisaya</name>
    <dbReference type="NCBI Taxonomy" id="153742"/>
    <lineage>
        <taxon>Eukaryota</taxon>
        <taxon>Viridiplantae</taxon>
        <taxon>Streptophyta</taxon>
        <taxon>Embryophyta</taxon>
        <taxon>Tracheophyta</taxon>
        <taxon>Spermatophyta</taxon>
        <taxon>Magnoliopsida</taxon>
        <taxon>eudicotyledons</taxon>
        <taxon>Gunneridae</taxon>
        <taxon>Pentapetalae</taxon>
        <taxon>asterids</taxon>
        <taxon>lamiids</taxon>
        <taxon>Gentianales</taxon>
        <taxon>Rubiaceae</taxon>
        <taxon>Cinchonoideae</taxon>
        <taxon>Cinchoneae</taxon>
        <taxon>Cinchona</taxon>
    </lineage>
</organism>
<keyword evidence="5 6" id="KW-0472">Membrane</keyword>
<feature type="compositionally biased region" description="Polar residues" evidence="7">
    <location>
        <begin position="153"/>
        <end position="163"/>
    </location>
</feature>
<keyword evidence="11" id="KW-1185">Reference proteome</keyword>
<evidence type="ECO:0000256" key="7">
    <source>
        <dbReference type="SAM" id="MobiDB-lite"/>
    </source>
</evidence>
<evidence type="ECO:0000313" key="10">
    <source>
        <dbReference type="EMBL" id="KAL3527939.1"/>
    </source>
</evidence>
<dbReference type="EMBL" id="JBJUIK010000005">
    <property type="protein sequence ID" value="KAL3527939.1"/>
    <property type="molecule type" value="Genomic_DNA"/>
</dbReference>
<dbReference type="InterPro" id="IPR000620">
    <property type="entry name" value="EamA_dom"/>
</dbReference>
<evidence type="ECO:0000256" key="3">
    <source>
        <dbReference type="ARBA" id="ARBA00022692"/>
    </source>
</evidence>
<feature type="domain" description="EamA" evidence="9">
    <location>
        <begin position="1"/>
        <end position="134"/>
    </location>
</feature>
<keyword evidence="8" id="KW-0732">Signal</keyword>
<evidence type="ECO:0000313" key="11">
    <source>
        <dbReference type="Proteomes" id="UP001630127"/>
    </source>
</evidence>
<comment type="caution">
    <text evidence="6">Lacks conserved residue(s) required for the propagation of feature annotation.</text>
</comment>
<dbReference type="Proteomes" id="UP001630127">
    <property type="component" value="Unassembled WGS sequence"/>
</dbReference>
<proteinExistence type="inferred from homology"/>
<feature type="signal peptide" evidence="8">
    <location>
        <begin position="1"/>
        <end position="18"/>
    </location>
</feature>
<dbReference type="AlphaFoldDB" id="A0ABD3A869"/>
<dbReference type="GO" id="GO:0016020">
    <property type="term" value="C:membrane"/>
    <property type="evidence" value="ECO:0007669"/>
    <property type="project" value="UniProtKB-SubCell"/>
</dbReference>
<keyword evidence="3 6" id="KW-0812">Transmembrane</keyword>
<evidence type="ECO:0000256" key="8">
    <source>
        <dbReference type="SAM" id="SignalP"/>
    </source>
</evidence>
<evidence type="ECO:0000256" key="6">
    <source>
        <dbReference type="RuleBase" id="RU363077"/>
    </source>
</evidence>
<comment type="similarity">
    <text evidence="2 6">Belongs to the drug/metabolite transporter (DMT) superfamily. Plant drug/metabolite exporter (P-DME) (TC 2.A.7.4) family.</text>
</comment>
<name>A0ABD3A869_9GENT</name>
<evidence type="ECO:0000256" key="2">
    <source>
        <dbReference type="ARBA" id="ARBA00007635"/>
    </source>
</evidence>
<dbReference type="InterPro" id="IPR030184">
    <property type="entry name" value="WAT1-related"/>
</dbReference>
<dbReference type="PANTHER" id="PTHR31218">
    <property type="entry name" value="WAT1-RELATED PROTEIN"/>
    <property type="match status" value="1"/>
</dbReference>
<protein>
    <recommendedName>
        <fullName evidence="6">WAT1-related protein</fullName>
    </recommendedName>
</protein>
<feature type="chain" id="PRO_5044766438" description="WAT1-related protein" evidence="8">
    <location>
        <begin position="19"/>
        <end position="178"/>
    </location>
</feature>
<feature type="transmembrane region" description="Helical" evidence="6">
    <location>
        <begin position="117"/>
        <end position="136"/>
    </location>
</feature>
<dbReference type="InterPro" id="IPR037185">
    <property type="entry name" value="EmrE-like"/>
</dbReference>
<sequence length="178" mass="19804">MLLAYMLWSSWLVLQGLLLKSYPSKLLSTTLQSFLSTIDSFVIAIALERDPNEWKLGWNIKLLSIAYCGIVISGITFYLQAWIIEKKGPVFQAIWTPLVLVFTICLSAVLFGEIISLGSVVGAVLLVMGLYCVLWGKTKEQQSMEKENYGLTIDNTQKSQTASTDEKPLGSTPKQSFV</sequence>
<evidence type="ECO:0000256" key="4">
    <source>
        <dbReference type="ARBA" id="ARBA00022989"/>
    </source>
</evidence>
<feature type="transmembrane region" description="Helical" evidence="6">
    <location>
        <begin position="91"/>
        <end position="111"/>
    </location>
</feature>
<keyword evidence="4 6" id="KW-1133">Transmembrane helix</keyword>